<dbReference type="PANTHER" id="PTHR42693:SF53">
    <property type="entry name" value="ENDO-4-O-SULFATASE"/>
    <property type="match status" value="1"/>
</dbReference>
<dbReference type="PANTHER" id="PTHR42693">
    <property type="entry name" value="ARYLSULFATASE FAMILY MEMBER"/>
    <property type="match status" value="1"/>
</dbReference>
<accession>A0ABU2Y399</accession>
<dbReference type="SUPFAM" id="SSF53649">
    <property type="entry name" value="Alkaline phosphatase-like"/>
    <property type="match status" value="1"/>
</dbReference>
<evidence type="ECO:0000256" key="4">
    <source>
        <dbReference type="ARBA" id="ARBA00022837"/>
    </source>
</evidence>
<evidence type="ECO:0000256" key="1">
    <source>
        <dbReference type="ARBA" id="ARBA00008779"/>
    </source>
</evidence>
<protein>
    <submittedName>
        <fullName evidence="6">Arylsulfatase</fullName>
    </submittedName>
</protein>
<keyword evidence="7" id="KW-1185">Reference proteome</keyword>
<comment type="caution">
    <text evidence="6">The sequence shown here is derived from an EMBL/GenBank/DDBJ whole genome shotgun (WGS) entry which is preliminary data.</text>
</comment>
<evidence type="ECO:0000313" key="6">
    <source>
        <dbReference type="EMBL" id="MDT0552679.1"/>
    </source>
</evidence>
<keyword evidence="2" id="KW-0479">Metal-binding</keyword>
<reference evidence="6 7" key="1">
    <citation type="submission" date="2023-09" db="EMBL/GenBank/DDBJ databases">
        <authorList>
            <person name="Rey-Velasco X."/>
        </authorList>
    </citation>
    <scope>NUCLEOTIDE SEQUENCE [LARGE SCALE GENOMIC DNA]</scope>
    <source>
        <strain evidence="6 7">P050</strain>
    </source>
</reference>
<dbReference type="Proteomes" id="UP001252186">
    <property type="component" value="Unassembled WGS sequence"/>
</dbReference>
<gene>
    <name evidence="6" type="ORF">RM519_05420</name>
</gene>
<feature type="domain" description="Sulfatase N-terminal" evidence="5">
    <location>
        <begin position="25"/>
        <end position="359"/>
    </location>
</feature>
<proteinExistence type="inferred from homology"/>
<dbReference type="PROSITE" id="PS00149">
    <property type="entry name" value="SULFATASE_2"/>
    <property type="match status" value="1"/>
</dbReference>
<keyword evidence="4" id="KW-0106">Calcium</keyword>
<dbReference type="Gene3D" id="3.30.1120.10">
    <property type="match status" value="1"/>
</dbReference>
<dbReference type="RefSeq" id="WP_311592596.1">
    <property type="nucleotide sequence ID" value="NZ_JAVRHV010000002.1"/>
</dbReference>
<dbReference type="InterPro" id="IPR024607">
    <property type="entry name" value="Sulfatase_CS"/>
</dbReference>
<evidence type="ECO:0000256" key="3">
    <source>
        <dbReference type="ARBA" id="ARBA00022801"/>
    </source>
</evidence>
<keyword evidence="3" id="KW-0378">Hydrolase</keyword>
<dbReference type="PROSITE" id="PS00523">
    <property type="entry name" value="SULFATASE_1"/>
    <property type="match status" value="1"/>
</dbReference>
<dbReference type="Pfam" id="PF00884">
    <property type="entry name" value="Sulfatase"/>
    <property type="match status" value="1"/>
</dbReference>
<dbReference type="InterPro" id="IPR017850">
    <property type="entry name" value="Alkaline_phosphatase_core_sf"/>
</dbReference>
<dbReference type="CDD" id="cd16143">
    <property type="entry name" value="ARS_like"/>
    <property type="match status" value="1"/>
</dbReference>
<name>A0ABU2Y399_9FLAO</name>
<sequence>MKIKVNIGFIIVFFFGLHIHAQEKPNIVYILCDDLGYGDVRALSPMTSIIPTPNLDKLVSQGMHFSNAHSGSSVCTPTRYGLLTGRYAWRTHLQRGVVVAGDGPLIDDDRFTVGEFLQNQGYETALVGKWHLNYTYLDQDSNKELSPLNNNSTTGLPIGTKIPDGPITRGFDYFYGFHHARVMKTVVENDRIVKEIKTVEMLPLLTQKAVEYINERGSSNTNKEPFFLYVPLSSPHGPIVPSKEWKGKSGINIFGDFVMQTDWTVGEILKALDKNGLTDNTIVIFSSDNGTSKIANFKELEEAGHYSTAKSRGSKTDIWDGGHRVPFIVRWPNGKIEPNSKSDQLICLTDLMATCSEILDERLPKNTSEDGVSFLPALYNEEIESSREAVVHHSVDGNFAIRKGKWKLIFCEGSGGWTAPNNKAAKKQNLPNLQLYNIEQDSKEENNLADSNPKVVKELTKLMNSYVENGRSTKGEKLKNDVEVQIIK</sequence>
<dbReference type="InterPro" id="IPR000917">
    <property type="entry name" value="Sulfatase_N"/>
</dbReference>
<dbReference type="EMBL" id="JAVRHV010000002">
    <property type="protein sequence ID" value="MDT0552679.1"/>
    <property type="molecule type" value="Genomic_DNA"/>
</dbReference>
<comment type="similarity">
    <text evidence="1">Belongs to the sulfatase family.</text>
</comment>
<evidence type="ECO:0000256" key="2">
    <source>
        <dbReference type="ARBA" id="ARBA00022723"/>
    </source>
</evidence>
<organism evidence="6 7">
    <name type="scientific">Urechidicola vernalis</name>
    <dbReference type="NCBI Taxonomy" id="3075600"/>
    <lineage>
        <taxon>Bacteria</taxon>
        <taxon>Pseudomonadati</taxon>
        <taxon>Bacteroidota</taxon>
        <taxon>Flavobacteriia</taxon>
        <taxon>Flavobacteriales</taxon>
        <taxon>Flavobacteriaceae</taxon>
        <taxon>Urechidicola</taxon>
    </lineage>
</organism>
<dbReference type="InterPro" id="IPR050738">
    <property type="entry name" value="Sulfatase"/>
</dbReference>
<dbReference type="Gene3D" id="3.40.720.10">
    <property type="entry name" value="Alkaline Phosphatase, subunit A"/>
    <property type="match status" value="1"/>
</dbReference>
<evidence type="ECO:0000259" key="5">
    <source>
        <dbReference type="Pfam" id="PF00884"/>
    </source>
</evidence>
<evidence type="ECO:0000313" key="7">
    <source>
        <dbReference type="Proteomes" id="UP001252186"/>
    </source>
</evidence>